<gene>
    <name evidence="1" type="ORF">SAMN05421593_0001</name>
</gene>
<sequence length="65" mass="7319">MKNLAKISRERLKSLNGGAGPACLEELQFRMCYPPGWPNGICLSYYQCCVRLGGPIEFCKEEYGK</sequence>
<dbReference type="Proteomes" id="UP000198561">
    <property type="component" value="Unassembled WGS sequence"/>
</dbReference>
<name>A0A1H6IHL5_CHRCI</name>
<reference evidence="1 2" key="1">
    <citation type="submission" date="2016-10" db="EMBL/GenBank/DDBJ databases">
        <authorList>
            <person name="de Groot N.N."/>
        </authorList>
    </citation>
    <scope>NUCLEOTIDE SEQUENCE [LARGE SCALE GENOMIC DNA]</scope>
    <source>
        <strain evidence="1 2">DSM 23031</strain>
    </source>
</reference>
<evidence type="ECO:0000313" key="2">
    <source>
        <dbReference type="Proteomes" id="UP000198561"/>
    </source>
</evidence>
<dbReference type="STRING" id="680127.SAMN05421593_0001"/>
<evidence type="ECO:0008006" key="3">
    <source>
        <dbReference type="Google" id="ProtNLM"/>
    </source>
</evidence>
<dbReference type="RefSeq" id="WP_139265777.1">
    <property type="nucleotide sequence ID" value="NZ_DALZIY010000004.1"/>
</dbReference>
<organism evidence="1 2">
    <name type="scientific">Chryseobacterium culicis</name>
    <dbReference type="NCBI Taxonomy" id="680127"/>
    <lineage>
        <taxon>Bacteria</taxon>
        <taxon>Pseudomonadati</taxon>
        <taxon>Bacteroidota</taxon>
        <taxon>Flavobacteriia</taxon>
        <taxon>Flavobacteriales</taxon>
        <taxon>Weeksellaceae</taxon>
        <taxon>Chryseobacterium group</taxon>
        <taxon>Chryseobacterium</taxon>
    </lineage>
</organism>
<evidence type="ECO:0000313" key="1">
    <source>
        <dbReference type="EMBL" id="SEH48328.1"/>
    </source>
</evidence>
<protein>
    <recommendedName>
        <fullName evidence="3">Bacteriocin-type signal sequence-containing protein</fullName>
    </recommendedName>
</protein>
<dbReference type="NCBIfam" id="NF047798">
    <property type="entry name" value="leader_Chryseo"/>
    <property type="match status" value="1"/>
</dbReference>
<dbReference type="OrthoDB" id="1264291at2"/>
<dbReference type="AlphaFoldDB" id="A0A1H6IHL5"/>
<proteinExistence type="predicted"/>
<dbReference type="EMBL" id="FNWQ01000010">
    <property type="protein sequence ID" value="SEH48328.1"/>
    <property type="molecule type" value="Genomic_DNA"/>
</dbReference>
<dbReference type="InterPro" id="IPR058074">
    <property type="entry name" value="Bacteriocin-like"/>
</dbReference>
<accession>A0A1H6IHL5</accession>